<dbReference type="SMART" id="SM00175">
    <property type="entry name" value="RAB"/>
    <property type="match status" value="1"/>
</dbReference>
<feature type="non-terminal residue" evidence="3">
    <location>
        <position position="1"/>
    </location>
</feature>
<organism evidence="3">
    <name type="scientific">Trepomonas sp. PC1</name>
    <dbReference type="NCBI Taxonomy" id="1076344"/>
    <lineage>
        <taxon>Eukaryota</taxon>
        <taxon>Metamonada</taxon>
        <taxon>Diplomonadida</taxon>
        <taxon>Hexamitidae</taxon>
        <taxon>Hexamitinae</taxon>
        <taxon>Trepomonas</taxon>
    </lineage>
</organism>
<dbReference type="InterPro" id="IPR050227">
    <property type="entry name" value="Rab"/>
</dbReference>
<keyword evidence="2" id="KW-0342">GTP-binding</keyword>
<dbReference type="EMBL" id="GDID01003442">
    <property type="protein sequence ID" value="JAP93164.1"/>
    <property type="molecule type" value="Transcribed_RNA"/>
</dbReference>
<dbReference type="AlphaFoldDB" id="A0A146KB58"/>
<dbReference type="PROSITE" id="PS51419">
    <property type="entry name" value="RAB"/>
    <property type="match status" value="1"/>
</dbReference>
<evidence type="ECO:0000256" key="1">
    <source>
        <dbReference type="ARBA" id="ARBA00022741"/>
    </source>
</evidence>
<protein>
    <submittedName>
        <fullName evidence="3">Rab-like protein</fullName>
    </submittedName>
</protein>
<name>A0A146KB58_9EUKA</name>
<dbReference type="InterPro" id="IPR005225">
    <property type="entry name" value="Small_GTP-bd"/>
</dbReference>
<dbReference type="FunFam" id="3.40.50.300:FF:001447">
    <property type="entry name" value="Ras-related protein Rab-1B"/>
    <property type="match status" value="1"/>
</dbReference>
<dbReference type="SMART" id="SM00174">
    <property type="entry name" value="RHO"/>
    <property type="match status" value="1"/>
</dbReference>
<evidence type="ECO:0000313" key="3">
    <source>
        <dbReference type="EMBL" id="JAP93164.1"/>
    </source>
</evidence>
<dbReference type="SUPFAM" id="SSF52540">
    <property type="entry name" value="P-loop containing nucleoside triphosphate hydrolases"/>
    <property type="match status" value="1"/>
</dbReference>
<sequence length="171" mass="19173">IVGDISVGKTQLIQRFIHNEFVDESTSTIGVKFWSKTEIVDEQEITYNIWDTAGEEKTNSLSQIYYRYATAAILVIDATNPLSFESISFWQNQVAKNAKCPMVYAANKCDKEYDEAKLETIFSNLSGAVFKCSALNGQNVNEVFRKAAELAAEFQNKQPSSNTLKKKKGCC</sequence>
<dbReference type="NCBIfam" id="TIGR00231">
    <property type="entry name" value="small_GTP"/>
    <property type="match status" value="1"/>
</dbReference>
<accession>A0A146KB58</accession>
<dbReference type="SMART" id="SM00173">
    <property type="entry name" value="RAS"/>
    <property type="match status" value="1"/>
</dbReference>
<proteinExistence type="predicted"/>
<dbReference type="PRINTS" id="PR00449">
    <property type="entry name" value="RASTRNSFRMNG"/>
</dbReference>
<dbReference type="GO" id="GO:0005525">
    <property type="term" value="F:GTP binding"/>
    <property type="evidence" value="ECO:0007669"/>
    <property type="project" value="UniProtKB-KW"/>
</dbReference>
<dbReference type="PROSITE" id="PS51421">
    <property type="entry name" value="RAS"/>
    <property type="match status" value="1"/>
</dbReference>
<dbReference type="InterPro" id="IPR001806">
    <property type="entry name" value="Small_GTPase"/>
</dbReference>
<reference evidence="3" key="1">
    <citation type="submission" date="2015-07" db="EMBL/GenBank/DDBJ databases">
        <title>Adaptation to a free-living lifestyle via gene acquisitions in the diplomonad Trepomonas sp. PC1.</title>
        <authorList>
            <person name="Xu F."/>
            <person name="Jerlstrom-Hultqvist J."/>
            <person name="Kolisko M."/>
            <person name="Simpson A.G.B."/>
            <person name="Roger A.J."/>
            <person name="Svard S.G."/>
            <person name="Andersson J.O."/>
        </authorList>
    </citation>
    <scope>NUCLEOTIDE SEQUENCE</scope>
    <source>
        <strain evidence="3">PC1</strain>
    </source>
</reference>
<dbReference type="Pfam" id="PF00071">
    <property type="entry name" value="Ras"/>
    <property type="match status" value="1"/>
</dbReference>
<dbReference type="InterPro" id="IPR027417">
    <property type="entry name" value="P-loop_NTPase"/>
</dbReference>
<gene>
    <name evidence="3" type="ORF">TPC1_14655</name>
</gene>
<dbReference type="GO" id="GO:0003924">
    <property type="term" value="F:GTPase activity"/>
    <property type="evidence" value="ECO:0007669"/>
    <property type="project" value="InterPro"/>
</dbReference>
<keyword evidence="1" id="KW-0547">Nucleotide-binding</keyword>
<dbReference type="CDD" id="cd00154">
    <property type="entry name" value="Rab"/>
    <property type="match status" value="1"/>
</dbReference>
<dbReference type="Gene3D" id="3.40.50.300">
    <property type="entry name" value="P-loop containing nucleotide triphosphate hydrolases"/>
    <property type="match status" value="1"/>
</dbReference>
<evidence type="ECO:0000256" key="2">
    <source>
        <dbReference type="ARBA" id="ARBA00023134"/>
    </source>
</evidence>
<dbReference type="PANTHER" id="PTHR47977">
    <property type="entry name" value="RAS-RELATED PROTEIN RAB"/>
    <property type="match status" value="1"/>
</dbReference>